<reference evidence="4 5" key="1">
    <citation type="submission" date="2014-06" db="EMBL/GenBank/DDBJ databases">
        <authorList>
            <person name="Ju J."/>
            <person name="Zhang J."/>
        </authorList>
    </citation>
    <scope>NUCLEOTIDE SEQUENCE [LARGE SCALE GENOMIC DNA]</scope>
    <source>
        <strain evidence="4">DmW_045</strain>
    </source>
</reference>
<evidence type="ECO:0000256" key="2">
    <source>
        <dbReference type="PROSITE-ProRule" id="PRU00169"/>
    </source>
</evidence>
<dbReference type="PANTHER" id="PTHR44591">
    <property type="entry name" value="STRESS RESPONSE REGULATOR PROTEIN 1"/>
    <property type="match status" value="1"/>
</dbReference>
<evidence type="ECO:0000259" key="3">
    <source>
        <dbReference type="PROSITE" id="PS50110"/>
    </source>
</evidence>
<dbReference type="RefSeq" id="WP_086551520.1">
    <property type="nucleotide sequence ID" value="NZ_CALGIZ010000085.1"/>
</dbReference>
<comment type="caution">
    <text evidence="4">The sequence shown here is derived from an EMBL/GenBank/DDBJ whole genome shotgun (WGS) entry which is preliminary data.</text>
</comment>
<accession>A0A252A6W4</accession>
<evidence type="ECO:0000256" key="1">
    <source>
        <dbReference type="ARBA" id="ARBA00022553"/>
    </source>
</evidence>
<gene>
    <name evidence="4" type="ORF">HK12_06305</name>
</gene>
<dbReference type="GO" id="GO:0000160">
    <property type="term" value="P:phosphorelay signal transduction system"/>
    <property type="evidence" value="ECO:0007669"/>
    <property type="project" value="InterPro"/>
</dbReference>
<organism evidence="4 5">
    <name type="scientific">Acetobacter orientalis</name>
    <dbReference type="NCBI Taxonomy" id="146474"/>
    <lineage>
        <taxon>Bacteria</taxon>
        <taxon>Pseudomonadati</taxon>
        <taxon>Pseudomonadota</taxon>
        <taxon>Alphaproteobacteria</taxon>
        <taxon>Acetobacterales</taxon>
        <taxon>Acetobacteraceae</taxon>
        <taxon>Acetobacter</taxon>
    </lineage>
</organism>
<dbReference type="Pfam" id="PF00072">
    <property type="entry name" value="Response_reg"/>
    <property type="match status" value="1"/>
</dbReference>
<dbReference type="InterPro" id="IPR050595">
    <property type="entry name" value="Bact_response_regulator"/>
</dbReference>
<evidence type="ECO:0000313" key="5">
    <source>
        <dbReference type="Proteomes" id="UP000194639"/>
    </source>
</evidence>
<keyword evidence="1 2" id="KW-0597">Phosphoprotein</keyword>
<protein>
    <submittedName>
        <fullName evidence="4">Fis family transcriptional regulator</fullName>
    </submittedName>
</protein>
<dbReference type="AlphaFoldDB" id="A0A252A6W4"/>
<dbReference type="PROSITE" id="PS50110">
    <property type="entry name" value="RESPONSE_REGULATORY"/>
    <property type="match status" value="1"/>
</dbReference>
<dbReference type="Gene3D" id="3.40.50.2300">
    <property type="match status" value="1"/>
</dbReference>
<dbReference type="InterPro" id="IPR011006">
    <property type="entry name" value="CheY-like_superfamily"/>
</dbReference>
<evidence type="ECO:0000313" key="4">
    <source>
        <dbReference type="EMBL" id="OUI85282.1"/>
    </source>
</evidence>
<name>A0A252A6W4_9PROT</name>
<dbReference type="SMART" id="SM00448">
    <property type="entry name" value="REC"/>
    <property type="match status" value="1"/>
</dbReference>
<dbReference type="EMBL" id="JOMO01000003">
    <property type="protein sequence ID" value="OUI85282.1"/>
    <property type="molecule type" value="Genomic_DNA"/>
</dbReference>
<proteinExistence type="predicted"/>
<feature type="domain" description="Response regulatory" evidence="3">
    <location>
        <begin position="8"/>
        <end position="126"/>
    </location>
</feature>
<sequence>MTTQQEIRVLTVDDSRTIQIMLRKALEEAGYNVIQGCDGVEGLEKLQEAAPPPAVIITDINMPRLDGFGLIEAVRKQEAYKHIPILVLTTESDPEKKQRARQAGATGWIVKPFSAEALVAAIRRVTA</sequence>
<feature type="modified residue" description="4-aspartylphosphate" evidence="2">
    <location>
        <position position="59"/>
    </location>
</feature>
<dbReference type="PANTHER" id="PTHR44591:SF25">
    <property type="entry name" value="CHEMOTAXIS TWO-COMPONENT RESPONSE REGULATOR"/>
    <property type="match status" value="1"/>
</dbReference>
<dbReference type="InterPro" id="IPR001789">
    <property type="entry name" value="Sig_transdc_resp-reg_receiver"/>
</dbReference>
<dbReference type="SUPFAM" id="SSF52172">
    <property type="entry name" value="CheY-like"/>
    <property type="match status" value="1"/>
</dbReference>
<dbReference type="Proteomes" id="UP000194639">
    <property type="component" value="Unassembled WGS sequence"/>
</dbReference>